<keyword evidence="1" id="KW-0472">Membrane</keyword>
<protein>
    <recommendedName>
        <fullName evidence="10">ShlB/FhaC/HecB family hemolysin secretion/activation protein</fullName>
    </recommendedName>
</protein>
<gene>
    <name evidence="8" type="ORF">NBRC116591_05340</name>
</gene>
<proteinExistence type="predicted"/>
<evidence type="ECO:0000259" key="6">
    <source>
        <dbReference type="Pfam" id="PF03865"/>
    </source>
</evidence>
<dbReference type="Pfam" id="PF08479">
    <property type="entry name" value="POTRA_2"/>
    <property type="match status" value="1"/>
</dbReference>
<dbReference type="Pfam" id="PF03865">
    <property type="entry name" value="ShlB"/>
    <property type="match status" value="1"/>
</dbReference>
<feature type="signal peptide" evidence="5">
    <location>
        <begin position="1"/>
        <end position="33"/>
    </location>
</feature>
<dbReference type="Proteomes" id="UP001465153">
    <property type="component" value="Unassembled WGS sequence"/>
</dbReference>
<dbReference type="InterPro" id="IPR005565">
    <property type="entry name" value="Hemolysn_activator_HlyB_C"/>
</dbReference>
<evidence type="ECO:0000259" key="7">
    <source>
        <dbReference type="Pfam" id="PF08479"/>
    </source>
</evidence>
<evidence type="ECO:0000256" key="4">
    <source>
        <dbReference type="SAM" id="MobiDB-lite"/>
    </source>
</evidence>
<feature type="domain" description="Polypeptide-transport-associated ShlB-type" evidence="7">
    <location>
        <begin position="170"/>
        <end position="224"/>
    </location>
</feature>
<feature type="region of interest" description="Disordered" evidence="4">
    <location>
        <begin position="62"/>
        <end position="81"/>
    </location>
</feature>
<organism evidence="8 9">
    <name type="scientific">Sessilibacter corallicola</name>
    <dbReference type="NCBI Taxonomy" id="2904075"/>
    <lineage>
        <taxon>Bacteria</taxon>
        <taxon>Pseudomonadati</taxon>
        <taxon>Pseudomonadota</taxon>
        <taxon>Gammaproteobacteria</taxon>
        <taxon>Cellvibrionales</taxon>
        <taxon>Cellvibrionaceae</taxon>
        <taxon>Sessilibacter</taxon>
    </lineage>
</organism>
<dbReference type="Gene3D" id="2.40.160.50">
    <property type="entry name" value="membrane protein fhac: a member of the omp85/tpsb transporter family"/>
    <property type="match status" value="1"/>
</dbReference>
<keyword evidence="1" id="KW-1134">Transmembrane beta strand</keyword>
<evidence type="ECO:0008006" key="10">
    <source>
        <dbReference type="Google" id="ProtNLM"/>
    </source>
</evidence>
<dbReference type="EMBL" id="BAABWN010000001">
    <property type="protein sequence ID" value="GAA6166724.1"/>
    <property type="molecule type" value="Genomic_DNA"/>
</dbReference>
<evidence type="ECO:0000256" key="3">
    <source>
        <dbReference type="ARBA" id="ARBA00023237"/>
    </source>
</evidence>
<feature type="domain" description="Haemolysin activator HlyB C-terminal" evidence="6">
    <location>
        <begin position="285"/>
        <end position="554"/>
    </location>
</feature>
<name>A0ABQ0A4Y4_9GAMM</name>
<feature type="chain" id="PRO_5047085172" description="ShlB/FhaC/HecB family hemolysin secretion/activation protein" evidence="5">
    <location>
        <begin position="34"/>
        <end position="652"/>
    </location>
</feature>
<keyword evidence="5" id="KW-0732">Signal</keyword>
<keyword evidence="9" id="KW-1185">Reference proteome</keyword>
<evidence type="ECO:0000313" key="9">
    <source>
        <dbReference type="Proteomes" id="UP001465153"/>
    </source>
</evidence>
<evidence type="ECO:0000256" key="5">
    <source>
        <dbReference type="SAM" id="SignalP"/>
    </source>
</evidence>
<accession>A0ABQ0A4Y4</accession>
<comment type="caution">
    <text evidence="8">The sequence shown here is derived from an EMBL/GenBank/DDBJ whole genome shotgun (WGS) entry which is preliminary data.</text>
</comment>
<feature type="compositionally biased region" description="Polar residues" evidence="4">
    <location>
        <begin position="66"/>
        <end position="79"/>
    </location>
</feature>
<sequence>MKSVRKGFFMQLKKISSVLLSAATVCLPQYSLAQTDFGPSFGSSNDGRLHIINDRDLEAEYRNRTAESSAPKNDTNISSVRERDEELRINVKSIDFESLPVFPELGITEEDVREQVEQWRTELMKEEERGEHGFTAEELDGLGSYLASIEALSKPGNLRGKNLEGLVDLLFQQRSRRGISITGLNEIARRLQRYYRSHGLFLAQVYVPAQDVNDGIVKLAVLEGVQGDVQTEGGKRYSHALLASPFVKDNGKIVNQARIEEGIYLLNDYPGLEVYGSFSSGEEVGETTLHIDVRREASSRYALRSDNYGSTFTGENRLFAITDLYNPLGFGDHLNVALMKSFEPEESELFQLSYDFPVIDVRTRARLAIDQTEFNVVDEDDPALSFLNIEGSNRIISAGLDHKFIRSRSKNLLGRFTITDKLTELDAVDDSFLQDDHAVGFNFGLVGDRLSSKIRALNAFDINFQYGKLISDVEAGRGSEYFKLEGNSTSFIFVPIPYTEISSRLLLKTSWQYSDFSLPSYEQQVLGGAQGVRGYTVRDFSADSAFYLGAEWYWNLPSSIDFDFPGGGRLTDFLQTAIFYDVAVGEQNTFESGDDDNFVGLSSAGFLIKFNYTDQFSTQFSIAKPIGQYESEESLLDSPRNLKVFADFTYFF</sequence>
<evidence type="ECO:0000256" key="2">
    <source>
        <dbReference type="ARBA" id="ARBA00022692"/>
    </source>
</evidence>
<dbReference type="PANTHER" id="PTHR34597:SF1">
    <property type="entry name" value="HEME_HEMOPEXIN TRANSPORTER PROTEIN HUXB"/>
    <property type="match status" value="1"/>
</dbReference>
<keyword evidence="2" id="KW-0812">Transmembrane</keyword>
<evidence type="ECO:0000256" key="1">
    <source>
        <dbReference type="ARBA" id="ARBA00022452"/>
    </source>
</evidence>
<reference evidence="8 9" key="1">
    <citation type="submission" date="2024-04" db="EMBL/GenBank/DDBJ databases">
        <title>Draft genome sequence of Sessilibacter corallicola NBRC 116591.</title>
        <authorList>
            <person name="Miyakawa T."/>
            <person name="Kusuya Y."/>
            <person name="Miura T."/>
        </authorList>
    </citation>
    <scope>NUCLEOTIDE SEQUENCE [LARGE SCALE GENOMIC DNA]</scope>
    <source>
        <strain evidence="8 9">KU-00831-HH</strain>
    </source>
</reference>
<dbReference type="InterPro" id="IPR013686">
    <property type="entry name" value="Polypept-transport_assoc_ShlB"/>
</dbReference>
<dbReference type="Gene3D" id="3.10.20.310">
    <property type="entry name" value="membrane protein fhac"/>
    <property type="match status" value="1"/>
</dbReference>
<evidence type="ECO:0000313" key="8">
    <source>
        <dbReference type="EMBL" id="GAA6166724.1"/>
    </source>
</evidence>
<dbReference type="PANTHER" id="PTHR34597">
    <property type="entry name" value="SLR1661 PROTEIN"/>
    <property type="match status" value="1"/>
</dbReference>
<dbReference type="InterPro" id="IPR051544">
    <property type="entry name" value="TPS_OM_transporter"/>
</dbReference>
<keyword evidence="3" id="KW-0998">Cell outer membrane</keyword>